<dbReference type="Proteomes" id="UP000298652">
    <property type="component" value="Chromosome 7"/>
</dbReference>
<name>A0A4U6TT51_SETVI</name>
<accession>A0A4U6TT51</accession>
<evidence type="ECO:0000313" key="2">
    <source>
        <dbReference type="Proteomes" id="UP000298652"/>
    </source>
</evidence>
<organism evidence="1 2">
    <name type="scientific">Setaria viridis</name>
    <name type="common">Green bristlegrass</name>
    <name type="synonym">Setaria italica subsp. viridis</name>
    <dbReference type="NCBI Taxonomy" id="4556"/>
    <lineage>
        <taxon>Eukaryota</taxon>
        <taxon>Viridiplantae</taxon>
        <taxon>Streptophyta</taxon>
        <taxon>Embryophyta</taxon>
        <taxon>Tracheophyta</taxon>
        <taxon>Spermatophyta</taxon>
        <taxon>Magnoliopsida</taxon>
        <taxon>Liliopsida</taxon>
        <taxon>Poales</taxon>
        <taxon>Poaceae</taxon>
        <taxon>PACMAD clade</taxon>
        <taxon>Panicoideae</taxon>
        <taxon>Panicodae</taxon>
        <taxon>Paniceae</taxon>
        <taxon>Cenchrinae</taxon>
        <taxon>Setaria</taxon>
    </lineage>
</organism>
<protein>
    <submittedName>
        <fullName evidence="1">Uncharacterized protein</fullName>
    </submittedName>
</protein>
<proteinExistence type="predicted"/>
<gene>
    <name evidence="1" type="ORF">SEVIR_7G214800v2</name>
</gene>
<sequence>MPSVLCCSGSGRHAGTGSTTAASEWWTRGCRGGDEPLPLPSRSLAQLRCLLAASTRRSPAHARCDLGWGGDGGSGGYGIIRRSSYGGGRQDDPAAAPLVAGWSLGSAGSLRLSVGLVGAYGF</sequence>
<keyword evidence="2" id="KW-1185">Reference proteome</keyword>
<dbReference type="Gramene" id="TKW06020">
    <property type="protein sequence ID" value="TKW06020"/>
    <property type="gene ID" value="SEVIR_7G214800v2"/>
</dbReference>
<dbReference type="EMBL" id="CM016558">
    <property type="protein sequence ID" value="TKW06020.1"/>
    <property type="molecule type" value="Genomic_DNA"/>
</dbReference>
<reference evidence="1" key="1">
    <citation type="submission" date="2019-03" db="EMBL/GenBank/DDBJ databases">
        <title>WGS assembly of Setaria viridis.</title>
        <authorList>
            <person name="Huang P."/>
            <person name="Jenkins J."/>
            <person name="Grimwood J."/>
            <person name="Barry K."/>
            <person name="Healey A."/>
            <person name="Mamidi S."/>
            <person name="Sreedasyam A."/>
            <person name="Shu S."/>
            <person name="Feldman M."/>
            <person name="Wu J."/>
            <person name="Yu Y."/>
            <person name="Chen C."/>
            <person name="Johnson J."/>
            <person name="Rokhsar D."/>
            <person name="Baxter I."/>
            <person name="Schmutz J."/>
            <person name="Brutnell T."/>
            <person name="Kellogg E."/>
        </authorList>
    </citation>
    <scope>NUCLEOTIDE SEQUENCE [LARGE SCALE GENOMIC DNA]</scope>
</reference>
<dbReference type="AlphaFoldDB" id="A0A4U6TT51"/>
<evidence type="ECO:0000313" key="1">
    <source>
        <dbReference type="EMBL" id="TKW06020.1"/>
    </source>
</evidence>